<dbReference type="AlphaFoldDB" id="A0A9D6V6N3"/>
<dbReference type="Gene3D" id="3.40.50.300">
    <property type="entry name" value="P-loop containing nucleotide triphosphate hydrolases"/>
    <property type="match status" value="2"/>
</dbReference>
<dbReference type="InterPro" id="IPR055446">
    <property type="entry name" value="RecD2_N_OB"/>
</dbReference>
<reference evidence="2" key="1">
    <citation type="submission" date="2020-07" db="EMBL/GenBank/DDBJ databases">
        <title>Huge and variable diversity of episymbiotic CPR bacteria and DPANN archaea in groundwater ecosystems.</title>
        <authorList>
            <person name="He C.Y."/>
            <person name="Keren R."/>
            <person name="Whittaker M."/>
            <person name="Farag I.F."/>
            <person name="Doudna J."/>
            <person name="Cate J.H.D."/>
            <person name="Banfield J.F."/>
        </authorList>
    </citation>
    <scope>NUCLEOTIDE SEQUENCE</scope>
    <source>
        <strain evidence="2">NC_groundwater_1664_Pr3_B-0.1um_52_9</strain>
    </source>
</reference>
<name>A0A9D6V6N3_9BACT</name>
<accession>A0A9D6V6N3</accession>
<evidence type="ECO:0000259" key="1">
    <source>
        <dbReference type="Pfam" id="PF23139"/>
    </source>
</evidence>
<dbReference type="EMBL" id="JACRDE010000532">
    <property type="protein sequence ID" value="MBI5251859.1"/>
    <property type="molecule type" value="Genomic_DNA"/>
</dbReference>
<sequence>MASTPGQIVRATGEWINHPKFGEQFKIVRYTTLVPPTVAGIEKYLGSGLIKGIGPKRVNMIAEAWADQKEIRPKKGGFQKNEGTPLRSDLLIIDEASIINTVRMHHLLKAIPVQATLFLAGDANQLPSVGPGNVLKDIIASGEVLLAFLTEIFRQAKGSSIIGLYRPVFGGRACKSRMVDEVDGGEVSSQTRRKTPFSSGTERIESLVDLGRTRR</sequence>
<dbReference type="Pfam" id="PF23139">
    <property type="entry name" value="OB_YrrC"/>
    <property type="match status" value="1"/>
</dbReference>
<proteinExistence type="predicted"/>
<protein>
    <submittedName>
        <fullName evidence="2">AAA family ATPase</fullName>
    </submittedName>
</protein>
<organism evidence="2 3">
    <name type="scientific">Desulfomonile tiedjei</name>
    <dbReference type="NCBI Taxonomy" id="2358"/>
    <lineage>
        <taxon>Bacteria</taxon>
        <taxon>Pseudomonadati</taxon>
        <taxon>Thermodesulfobacteriota</taxon>
        <taxon>Desulfomonilia</taxon>
        <taxon>Desulfomonilales</taxon>
        <taxon>Desulfomonilaceae</taxon>
        <taxon>Desulfomonile</taxon>
    </lineage>
</organism>
<dbReference type="Pfam" id="PF13604">
    <property type="entry name" value="AAA_30"/>
    <property type="match status" value="1"/>
</dbReference>
<evidence type="ECO:0000313" key="2">
    <source>
        <dbReference type="EMBL" id="MBI5251859.1"/>
    </source>
</evidence>
<dbReference type="SUPFAM" id="SSF52540">
    <property type="entry name" value="P-loop containing nucleoside triphosphate hydrolases"/>
    <property type="match status" value="1"/>
</dbReference>
<comment type="caution">
    <text evidence="2">The sequence shown here is derived from an EMBL/GenBank/DDBJ whole genome shotgun (WGS) entry which is preliminary data.</text>
</comment>
<dbReference type="InterPro" id="IPR027417">
    <property type="entry name" value="P-loop_NTPase"/>
</dbReference>
<evidence type="ECO:0000313" key="3">
    <source>
        <dbReference type="Proteomes" id="UP000807825"/>
    </source>
</evidence>
<feature type="domain" description="ATP-dependent RecD2 DNA helicase OB-fold" evidence="1">
    <location>
        <begin position="4"/>
        <end position="35"/>
    </location>
</feature>
<dbReference type="Proteomes" id="UP000807825">
    <property type="component" value="Unassembled WGS sequence"/>
</dbReference>
<gene>
    <name evidence="2" type="ORF">HY912_20395</name>
</gene>